<comment type="function">
    <text evidence="5">RNA helicase.</text>
</comment>
<evidence type="ECO:0000256" key="1">
    <source>
        <dbReference type="ARBA" id="ARBA00022741"/>
    </source>
</evidence>
<dbReference type="EC" id="3.6.4.13" evidence="5"/>
<evidence type="ECO:0000256" key="3">
    <source>
        <dbReference type="ARBA" id="ARBA00022840"/>
    </source>
</evidence>
<evidence type="ECO:0000256" key="5">
    <source>
        <dbReference type="RuleBase" id="RU365068"/>
    </source>
</evidence>
<sequence length="149" mass="15932">MVVNAKLRLPALTAFLALRAKKNEKVVVFMSTCDCVDYHHELFTSTQSVLGPSASDSSDAFGSSAILRMHGNVPHAERTSTISKFGRSSSSILLATDVAARGLNLPGVDWIVQYDPPSETNDYIHRAGRAARAGAAGCALLFLLPSEVK</sequence>
<dbReference type="SUPFAM" id="SSF52540">
    <property type="entry name" value="P-loop containing nucleoside triphosphate hydrolases"/>
    <property type="match status" value="1"/>
</dbReference>
<reference evidence="7 8" key="1">
    <citation type="journal article" date="2023" name="Commun. Biol.">
        <title>Genome analysis of Parmales, the sister group of diatoms, reveals the evolutionary specialization of diatoms from phago-mixotrophs to photoautotrophs.</title>
        <authorList>
            <person name="Ban H."/>
            <person name="Sato S."/>
            <person name="Yoshikawa S."/>
            <person name="Yamada K."/>
            <person name="Nakamura Y."/>
            <person name="Ichinomiya M."/>
            <person name="Sato N."/>
            <person name="Blanc-Mathieu R."/>
            <person name="Endo H."/>
            <person name="Kuwata A."/>
            <person name="Ogata H."/>
        </authorList>
    </citation>
    <scope>NUCLEOTIDE SEQUENCE [LARGE SCALE GENOMIC DNA]</scope>
</reference>
<keyword evidence="2 5" id="KW-0378">Hydrolase</keyword>
<keyword evidence="8" id="KW-1185">Reference proteome</keyword>
<dbReference type="PROSITE" id="PS51194">
    <property type="entry name" value="HELICASE_CTER"/>
    <property type="match status" value="1"/>
</dbReference>
<comment type="domain">
    <text evidence="5">The Q motif is unique to and characteristic of the DEAD box family of RNA helicases and controls ATP binding and hydrolysis.</text>
</comment>
<evidence type="ECO:0000256" key="4">
    <source>
        <dbReference type="ARBA" id="ARBA00022884"/>
    </source>
</evidence>
<evidence type="ECO:0000313" key="7">
    <source>
        <dbReference type="EMBL" id="GMI27586.1"/>
    </source>
</evidence>
<protein>
    <recommendedName>
        <fullName evidence="5">ATP-dependent RNA helicase</fullName>
        <ecNumber evidence="5">3.6.4.13</ecNumber>
    </recommendedName>
</protein>
<dbReference type="EMBL" id="BRYB01005671">
    <property type="protein sequence ID" value="GMI27586.1"/>
    <property type="molecule type" value="Genomic_DNA"/>
</dbReference>
<keyword evidence="5" id="KW-0347">Helicase</keyword>
<dbReference type="SMART" id="SM00490">
    <property type="entry name" value="HELICc"/>
    <property type="match status" value="1"/>
</dbReference>
<keyword evidence="3 5" id="KW-0067">ATP-binding</keyword>
<evidence type="ECO:0000256" key="2">
    <source>
        <dbReference type="ARBA" id="ARBA00022801"/>
    </source>
</evidence>
<dbReference type="CDD" id="cd18787">
    <property type="entry name" value="SF2_C_DEAD"/>
    <property type="match status" value="1"/>
</dbReference>
<name>A0ABQ6MJ89_9STRA</name>
<keyword evidence="4 5" id="KW-0694">RNA-binding</keyword>
<evidence type="ECO:0000313" key="8">
    <source>
        <dbReference type="Proteomes" id="UP001165060"/>
    </source>
</evidence>
<organism evidence="7 8">
    <name type="scientific">Tetraparma gracilis</name>
    <dbReference type="NCBI Taxonomy" id="2962635"/>
    <lineage>
        <taxon>Eukaryota</taxon>
        <taxon>Sar</taxon>
        <taxon>Stramenopiles</taxon>
        <taxon>Ochrophyta</taxon>
        <taxon>Bolidophyceae</taxon>
        <taxon>Parmales</taxon>
        <taxon>Triparmaceae</taxon>
        <taxon>Tetraparma</taxon>
    </lineage>
</organism>
<dbReference type="Pfam" id="PF00271">
    <property type="entry name" value="Helicase_C"/>
    <property type="match status" value="1"/>
</dbReference>
<keyword evidence="1 5" id="KW-0547">Nucleotide-binding</keyword>
<dbReference type="InterPro" id="IPR001650">
    <property type="entry name" value="Helicase_C-like"/>
</dbReference>
<dbReference type="InterPro" id="IPR027417">
    <property type="entry name" value="P-loop_NTPase"/>
</dbReference>
<evidence type="ECO:0000259" key="6">
    <source>
        <dbReference type="PROSITE" id="PS51194"/>
    </source>
</evidence>
<comment type="similarity">
    <text evidence="5">Belongs to the DEAD box helicase family.</text>
</comment>
<dbReference type="PANTHER" id="PTHR24031">
    <property type="entry name" value="RNA HELICASE"/>
    <property type="match status" value="1"/>
</dbReference>
<proteinExistence type="inferred from homology"/>
<comment type="caution">
    <text evidence="7">The sequence shown here is derived from an EMBL/GenBank/DDBJ whole genome shotgun (WGS) entry which is preliminary data.</text>
</comment>
<accession>A0ABQ6MJ89</accession>
<dbReference type="Proteomes" id="UP001165060">
    <property type="component" value="Unassembled WGS sequence"/>
</dbReference>
<gene>
    <name evidence="7" type="ORF">TeGR_g8856</name>
</gene>
<comment type="catalytic activity">
    <reaction evidence="5">
        <text>ATP + H2O = ADP + phosphate + H(+)</text>
        <dbReference type="Rhea" id="RHEA:13065"/>
        <dbReference type="ChEBI" id="CHEBI:15377"/>
        <dbReference type="ChEBI" id="CHEBI:15378"/>
        <dbReference type="ChEBI" id="CHEBI:30616"/>
        <dbReference type="ChEBI" id="CHEBI:43474"/>
        <dbReference type="ChEBI" id="CHEBI:456216"/>
        <dbReference type="EC" id="3.6.4.13"/>
    </reaction>
</comment>
<dbReference type="Gene3D" id="3.40.50.300">
    <property type="entry name" value="P-loop containing nucleotide triphosphate hydrolases"/>
    <property type="match status" value="1"/>
</dbReference>
<feature type="domain" description="Helicase C-terminal" evidence="6">
    <location>
        <begin position="11"/>
        <end position="149"/>
    </location>
</feature>